<proteinExistence type="inferred from homology"/>
<dbReference type="SMART" id="SM00151">
    <property type="entry name" value="SWIB"/>
    <property type="match status" value="1"/>
</dbReference>
<accession>A0A9J7KWZ7</accession>
<dbReference type="InterPro" id="IPR036885">
    <property type="entry name" value="SWIB_MDM2_dom_sf"/>
</dbReference>
<evidence type="ECO:0000256" key="1">
    <source>
        <dbReference type="ARBA" id="ARBA00010619"/>
    </source>
</evidence>
<reference evidence="5" key="1">
    <citation type="journal article" date="2020" name="Nat. Ecol. Evol.">
        <title>Deeply conserved synteny resolves early events in vertebrate evolution.</title>
        <authorList>
            <person name="Simakov O."/>
            <person name="Marletaz F."/>
            <person name="Yue J.X."/>
            <person name="O'Connell B."/>
            <person name="Jenkins J."/>
            <person name="Brandt A."/>
            <person name="Calef R."/>
            <person name="Tung C.H."/>
            <person name="Huang T.K."/>
            <person name="Schmutz J."/>
            <person name="Satoh N."/>
            <person name="Yu J.K."/>
            <person name="Putnam N.H."/>
            <person name="Green R.E."/>
            <person name="Rokhsar D.S."/>
        </authorList>
    </citation>
    <scope>NUCLEOTIDE SEQUENCE [LARGE SCALE GENOMIC DNA]</scope>
    <source>
        <strain evidence="5">S238N-H82</strain>
    </source>
</reference>
<evidence type="ECO:0000259" key="3">
    <source>
        <dbReference type="PROSITE" id="PS51925"/>
    </source>
</evidence>
<dbReference type="InterPro" id="IPR019835">
    <property type="entry name" value="SWIB_domain"/>
</dbReference>
<feature type="domain" description="DEK-C" evidence="4">
    <location>
        <begin position="35"/>
        <end position="90"/>
    </location>
</feature>
<dbReference type="PROSITE" id="PS51925">
    <property type="entry name" value="SWIB_MDM2"/>
    <property type="match status" value="1"/>
</dbReference>
<feature type="region of interest" description="Disordered" evidence="2">
    <location>
        <begin position="94"/>
        <end position="221"/>
    </location>
</feature>
<evidence type="ECO:0000259" key="4">
    <source>
        <dbReference type="PROSITE" id="PS51998"/>
    </source>
</evidence>
<dbReference type="CDD" id="cd10567">
    <property type="entry name" value="SWIB-MDM2_like"/>
    <property type="match status" value="1"/>
</dbReference>
<dbReference type="GO" id="GO:0005634">
    <property type="term" value="C:nucleus"/>
    <property type="evidence" value="ECO:0000318"/>
    <property type="project" value="GO_Central"/>
</dbReference>
<dbReference type="OrthoDB" id="10251073at2759"/>
<gene>
    <name evidence="6" type="primary">LOC118412863</name>
</gene>
<name>A0A9J7KWZ7_BRAFL</name>
<dbReference type="Gene3D" id="1.10.245.10">
    <property type="entry name" value="SWIB/MDM2 domain"/>
    <property type="match status" value="1"/>
</dbReference>
<evidence type="ECO:0000313" key="5">
    <source>
        <dbReference type="Proteomes" id="UP000001554"/>
    </source>
</evidence>
<dbReference type="Proteomes" id="UP000001554">
    <property type="component" value="Chromosome 4"/>
</dbReference>
<feature type="compositionally biased region" description="Acidic residues" evidence="2">
    <location>
        <begin position="154"/>
        <end position="164"/>
    </location>
</feature>
<dbReference type="KEGG" id="bfo:118412863"/>
<dbReference type="Pfam" id="PF08766">
    <property type="entry name" value="DEK_C"/>
    <property type="match status" value="1"/>
</dbReference>
<evidence type="ECO:0000256" key="2">
    <source>
        <dbReference type="SAM" id="MobiDB-lite"/>
    </source>
</evidence>
<evidence type="ECO:0000313" key="6">
    <source>
        <dbReference type="RefSeq" id="XP_035671801.1"/>
    </source>
</evidence>
<dbReference type="GeneID" id="118412863"/>
<dbReference type="RefSeq" id="XP_035671801.1">
    <property type="nucleotide sequence ID" value="XM_035815908.1"/>
</dbReference>
<protein>
    <submittedName>
        <fullName evidence="6">Upstream activation factor subunit spp27-like isoform X1</fullName>
    </submittedName>
</protein>
<keyword evidence="5" id="KW-1185">Reference proteome</keyword>
<dbReference type="PANTHER" id="PTHR13844">
    <property type="entry name" value="SWI/SNF-RELATED MATRIX-ASSOCIATED ACTIN-DEPENDENT REGULATOR OF CHROMATIN SUBFAMILY D"/>
    <property type="match status" value="1"/>
</dbReference>
<organism evidence="5 6">
    <name type="scientific">Branchiostoma floridae</name>
    <name type="common">Florida lancelet</name>
    <name type="synonym">Amphioxus</name>
    <dbReference type="NCBI Taxonomy" id="7739"/>
    <lineage>
        <taxon>Eukaryota</taxon>
        <taxon>Metazoa</taxon>
        <taxon>Chordata</taxon>
        <taxon>Cephalochordata</taxon>
        <taxon>Leptocardii</taxon>
        <taxon>Amphioxiformes</taxon>
        <taxon>Branchiostomatidae</taxon>
        <taxon>Branchiostoma</taxon>
    </lineage>
</organism>
<comment type="similarity">
    <text evidence="1">Belongs to the SMARCD family.</text>
</comment>
<reference evidence="6" key="2">
    <citation type="submission" date="2025-08" db="UniProtKB">
        <authorList>
            <consortium name="RefSeq"/>
        </authorList>
    </citation>
    <scope>IDENTIFICATION</scope>
    <source>
        <strain evidence="6">S238N-H82</strain>
        <tissue evidence="6">Testes</tissue>
    </source>
</reference>
<dbReference type="Gene3D" id="1.10.10.60">
    <property type="entry name" value="Homeodomain-like"/>
    <property type="match status" value="1"/>
</dbReference>
<dbReference type="SUPFAM" id="SSF109715">
    <property type="entry name" value="DEK C-terminal domain"/>
    <property type="match status" value="1"/>
</dbReference>
<sequence length="298" mass="33783">MVVRGGSRHVWRGSSEAMVLGGVRICADMTCGRPRVGDPTTDVIFIEILKHGDLTTLTSKSVRKMLENKFEVELTERKKEIDNMLMAMIEAKQEEENQNGQHSNSDSSDDSFAPEPPKKKAKTSAKSSSKKKTSSKKPVAKTKASKSSRKTVDDSSDENSDGVDDEKLARKLHAEENRTSMRAVKKIPAKRKRKKKKDSDDDSDDDFEEKPKRKNSMYSRDMVLSPDLAAVVGGEKMPRSEVVKRMWAVIKERKLQDPSDKQYIICDEQLLKVFGERRLKPFGMMKYLKNHIMDPKAM</sequence>
<feature type="compositionally biased region" description="Basic residues" evidence="2">
    <location>
        <begin position="183"/>
        <end position="196"/>
    </location>
</feature>
<dbReference type="AlphaFoldDB" id="A0A9J7KWZ7"/>
<feature type="compositionally biased region" description="Basic and acidic residues" evidence="2">
    <location>
        <begin position="165"/>
        <end position="179"/>
    </location>
</feature>
<feature type="compositionally biased region" description="Basic residues" evidence="2">
    <location>
        <begin position="119"/>
        <end position="149"/>
    </location>
</feature>
<dbReference type="InterPro" id="IPR003121">
    <property type="entry name" value="SWIB_MDM2_domain"/>
</dbReference>
<dbReference type="InterPro" id="IPR014876">
    <property type="entry name" value="DEK_C"/>
</dbReference>
<dbReference type="OMA" id="KVWQYIR"/>
<dbReference type="SUPFAM" id="SSF47592">
    <property type="entry name" value="SWIB/MDM2 domain"/>
    <property type="match status" value="1"/>
</dbReference>
<feature type="domain" description="DM2" evidence="3">
    <location>
        <begin position="217"/>
        <end position="294"/>
    </location>
</feature>
<dbReference type="PROSITE" id="PS51998">
    <property type="entry name" value="DEK_C"/>
    <property type="match status" value="1"/>
</dbReference>
<dbReference type="Pfam" id="PF02201">
    <property type="entry name" value="SWIB"/>
    <property type="match status" value="1"/>
</dbReference>